<dbReference type="OrthoDB" id="114943at2"/>
<protein>
    <submittedName>
        <fullName evidence="1">Biliverdin-producing heme oxygenase</fullName>
    </submittedName>
</protein>
<accession>A0A4U1C1L5</accession>
<name>A0A4U1C1L5_9SPHI</name>
<evidence type="ECO:0000313" key="1">
    <source>
        <dbReference type="EMBL" id="TKB99562.1"/>
    </source>
</evidence>
<dbReference type="InterPro" id="IPR016053">
    <property type="entry name" value="Haem_Oase-like"/>
</dbReference>
<dbReference type="Pfam" id="PF01126">
    <property type="entry name" value="Heme_oxygenase"/>
    <property type="match status" value="1"/>
</dbReference>
<dbReference type="InterPro" id="IPR016084">
    <property type="entry name" value="Haem_Oase-like_multi-hlx"/>
</dbReference>
<sequence>MTLQEKLKAHTQSLHNELEQQMFVNQIMQKTLNIEQYKQLVSCNYLVHWHHEDEIFDKLSIEIADKIGVHKRKKLHSLSLDVDQVGLKKQQLEQINITKLALKNEYAALGAMYVLEGATLGGSVIIKQLRLNPNFPETFNFSYYGIYGKELIPNWQEFLCHLNALPADSNYDVLAGAEQMFNEILNVAERLKNIELS</sequence>
<keyword evidence="2" id="KW-1185">Reference proteome</keyword>
<dbReference type="CDD" id="cd19166">
    <property type="entry name" value="HemeO-bac"/>
    <property type="match status" value="1"/>
</dbReference>
<dbReference type="EMBL" id="SWBO01000006">
    <property type="protein sequence ID" value="TKB99562.1"/>
    <property type="molecule type" value="Genomic_DNA"/>
</dbReference>
<dbReference type="AlphaFoldDB" id="A0A4U1C1L5"/>
<dbReference type="RefSeq" id="WP_136877255.1">
    <property type="nucleotide sequence ID" value="NZ_SWBO01000006.1"/>
</dbReference>
<dbReference type="Gene3D" id="1.20.910.10">
    <property type="entry name" value="Heme oxygenase-like"/>
    <property type="match status" value="1"/>
</dbReference>
<organism evidence="1 2">
    <name type="scientific">Pedobacter cryotolerans</name>
    <dbReference type="NCBI Taxonomy" id="2571270"/>
    <lineage>
        <taxon>Bacteria</taxon>
        <taxon>Pseudomonadati</taxon>
        <taxon>Bacteroidota</taxon>
        <taxon>Sphingobacteriia</taxon>
        <taxon>Sphingobacteriales</taxon>
        <taxon>Sphingobacteriaceae</taxon>
        <taxon>Pedobacter</taxon>
    </lineage>
</organism>
<reference evidence="1 2" key="1">
    <citation type="submission" date="2019-04" db="EMBL/GenBank/DDBJ databases">
        <title>Pedobacter sp. AR-2-6 sp. nov., isolated from Arctic soil.</title>
        <authorList>
            <person name="Dahal R.H."/>
            <person name="Kim D.-U."/>
        </authorList>
    </citation>
    <scope>NUCLEOTIDE SEQUENCE [LARGE SCALE GENOMIC DNA]</scope>
    <source>
        <strain evidence="1 2">AR-2-6</strain>
    </source>
</reference>
<comment type="caution">
    <text evidence="1">The sequence shown here is derived from an EMBL/GenBank/DDBJ whole genome shotgun (WGS) entry which is preliminary data.</text>
</comment>
<evidence type="ECO:0000313" key="2">
    <source>
        <dbReference type="Proteomes" id="UP000310477"/>
    </source>
</evidence>
<dbReference type="Proteomes" id="UP000310477">
    <property type="component" value="Unassembled WGS sequence"/>
</dbReference>
<gene>
    <name evidence="1" type="ORF">FA045_11635</name>
</gene>
<dbReference type="GO" id="GO:0006788">
    <property type="term" value="P:heme oxidation"/>
    <property type="evidence" value="ECO:0007669"/>
    <property type="project" value="InterPro"/>
</dbReference>
<dbReference type="SUPFAM" id="SSF48613">
    <property type="entry name" value="Heme oxygenase-like"/>
    <property type="match status" value="1"/>
</dbReference>
<proteinExistence type="predicted"/>
<dbReference type="GO" id="GO:0004392">
    <property type="term" value="F:heme oxygenase (decyclizing) activity"/>
    <property type="evidence" value="ECO:0007669"/>
    <property type="project" value="InterPro"/>
</dbReference>